<evidence type="ECO:0000259" key="14">
    <source>
        <dbReference type="PROSITE" id="PS51686"/>
    </source>
</evidence>
<evidence type="ECO:0000256" key="1">
    <source>
        <dbReference type="ARBA" id="ARBA00002724"/>
    </source>
</evidence>
<dbReference type="PRINTS" id="PR02008">
    <property type="entry name" value="RCMTFAMILY"/>
</dbReference>
<dbReference type="PROSITE" id="PS51686">
    <property type="entry name" value="SAM_MT_RSMB_NOP"/>
    <property type="match status" value="1"/>
</dbReference>
<dbReference type="GO" id="GO:0009383">
    <property type="term" value="F:rRNA (cytosine-C5-)-methyltransferase activity"/>
    <property type="evidence" value="ECO:0007669"/>
    <property type="project" value="TreeGrafter"/>
</dbReference>
<dbReference type="InterPro" id="IPR035926">
    <property type="entry name" value="NusB-like_sf"/>
</dbReference>
<name>A0A1W1D7J6_9ZZZZ</name>
<evidence type="ECO:0000256" key="4">
    <source>
        <dbReference type="ARBA" id="ARBA00012140"/>
    </source>
</evidence>
<accession>A0A1W1D7J6</accession>
<organism evidence="15">
    <name type="scientific">hydrothermal vent metagenome</name>
    <dbReference type="NCBI Taxonomy" id="652676"/>
    <lineage>
        <taxon>unclassified sequences</taxon>
        <taxon>metagenomes</taxon>
        <taxon>ecological metagenomes</taxon>
    </lineage>
</organism>
<dbReference type="InterPro" id="IPR018314">
    <property type="entry name" value="RsmB/NOL1/NOP2-like_CS"/>
</dbReference>
<evidence type="ECO:0000256" key="10">
    <source>
        <dbReference type="ARBA" id="ARBA00022884"/>
    </source>
</evidence>
<keyword evidence="7 15" id="KW-0489">Methyltransferase</keyword>
<evidence type="ECO:0000256" key="9">
    <source>
        <dbReference type="ARBA" id="ARBA00022691"/>
    </source>
</evidence>
<dbReference type="PANTHER" id="PTHR22807:SF61">
    <property type="entry name" value="NOL1_NOP2_SUN FAMILY PROTEIN _ ANTITERMINATION NUSB DOMAIN-CONTAINING PROTEIN"/>
    <property type="match status" value="1"/>
</dbReference>
<gene>
    <name evidence="15" type="ORF">MNB_SUP05-4-49</name>
</gene>
<dbReference type="InterPro" id="IPR001678">
    <property type="entry name" value="MeTrfase_RsmB-F_NOP2_dom"/>
</dbReference>
<keyword evidence="8 15" id="KW-0808">Transferase</keyword>
<dbReference type="AlphaFoldDB" id="A0A1W1D7J6"/>
<dbReference type="FunFam" id="3.40.50.150:FF:000022">
    <property type="entry name" value="Ribosomal RNA small subunit methyltransferase B"/>
    <property type="match status" value="1"/>
</dbReference>
<dbReference type="SUPFAM" id="SSF53335">
    <property type="entry name" value="S-adenosyl-L-methionine-dependent methyltransferases"/>
    <property type="match status" value="1"/>
</dbReference>
<dbReference type="NCBIfam" id="NF011494">
    <property type="entry name" value="PRK14902.1"/>
    <property type="match status" value="1"/>
</dbReference>
<dbReference type="Pfam" id="PF01029">
    <property type="entry name" value="NusB"/>
    <property type="match status" value="1"/>
</dbReference>
<evidence type="ECO:0000256" key="6">
    <source>
        <dbReference type="ARBA" id="ARBA00022552"/>
    </source>
</evidence>
<evidence type="ECO:0000256" key="11">
    <source>
        <dbReference type="ARBA" id="ARBA00030399"/>
    </source>
</evidence>
<comment type="catalytic activity">
    <reaction evidence="13">
        <text>cytidine(967) in 16S rRNA + S-adenosyl-L-methionine = 5-methylcytidine(967) in 16S rRNA + S-adenosyl-L-homocysteine + H(+)</text>
        <dbReference type="Rhea" id="RHEA:42748"/>
        <dbReference type="Rhea" id="RHEA-COMP:10219"/>
        <dbReference type="Rhea" id="RHEA-COMP:10220"/>
        <dbReference type="ChEBI" id="CHEBI:15378"/>
        <dbReference type="ChEBI" id="CHEBI:57856"/>
        <dbReference type="ChEBI" id="CHEBI:59789"/>
        <dbReference type="ChEBI" id="CHEBI:74483"/>
        <dbReference type="ChEBI" id="CHEBI:82748"/>
        <dbReference type="EC" id="2.1.1.176"/>
    </reaction>
</comment>
<dbReference type="GO" id="GO:0070475">
    <property type="term" value="P:rRNA base methylation"/>
    <property type="evidence" value="ECO:0007669"/>
    <property type="project" value="TreeGrafter"/>
</dbReference>
<evidence type="ECO:0000256" key="5">
    <source>
        <dbReference type="ARBA" id="ARBA00022490"/>
    </source>
</evidence>
<dbReference type="InterPro" id="IPR004573">
    <property type="entry name" value="rRNA_ssu_MeTfrase_B"/>
</dbReference>
<keyword evidence="6" id="KW-0698">rRNA processing</keyword>
<dbReference type="CDD" id="cd02440">
    <property type="entry name" value="AdoMet_MTases"/>
    <property type="match status" value="1"/>
</dbReference>
<dbReference type="InterPro" id="IPR049560">
    <property type="entry name" value="MeTrfase_RsmB-F_NOP2_cat"/>
</dbReference>
<protein>
    <recommendedName>
        <fullName evidence="4">16S rRNA (cytosine(967)-C(5))-methyltransferase</fullName>
        <ecNumber evidence="4">2.1.1.176</ecNumber>
    </recommendedName>
    <alternativeName>
        <fullName evidence="11">16S rRNA m5C967 methyltransferase</fullName>
    </alternativeName>
    <alternativeName>
        <fullName evidence="12">rRNA (cytosine-C(5)-)-methyltransferase RsmB</fullName>
    </alternativeName>
</protein>
<comment type="subcellular location">
    <subcellularLocation>
        <location evidence="2">Cytoplasm</location>
    </subcellularLocation>
</comment>
<evidence type="ECO:0000256" key="13">
    <source>
        <dbReference type="ARBA" id="ARBA00047283"/>
    </source>
</evidence>
<evidence type="ECO:0000256" key="12">
    <source>
        <dbReference type="ARBA" id="ARBA00031088"/>
    </source>
</evidence>
<dbReference type="Gene3D" id="3.30.70.1170">
    <property type="entry name" value="Sun protein, domain 3"/>
    <property type="match status" value="1"/>
</dbReference>
<dbReference type="NCBIfam" id="NF008149">
    <property type="entry name" value="PRK10901.1"/>
    <property type="match status" value="1"/>
</dbReference>
<keyword evidence="5" id="KW-0963">Cytoplasm</keyword>
<dbReference type="GO" id="GO:0005829">
    <property type="term" value="C:cytosol"/>
    <property type="evidence" value="ECO:0007669"/>
    <property type="project" value="TreeGrafter"/>
</dbReference>
<dbReference type="InterPro" id="IPR029063">
    <property type="entry name" value="SAM-dependent_MTases_sf"/>
</dbReference>
<evidence type="ECO:0000256" key="7">
    <source>
        <dbReference type="ARBA" id="ARBA00022603"/>
    </source>
</evidence>
<dbReference type="Gene3D" id="3.40.50.150">
    <property type="entry name" value="Vaccinia Virus protein VP39"/>
    <property type="match status" value="1"/>
</dbReference>
<dbReference type="InterPro" id="IPR054728">
    <property type="entry name" value="RsmB-like_ferredoxin"/>
</dbReference>
<dbReference type="NCBIfam" id="TIGR00563">
    <property type="entry name" value="rsmB"/>
    <property type="match status" value="1"/>
</dbReference>
<dbReference type="EMBL" id="FPHR01000005">
    <property type="protein sequence ID" value="SFV76589.1"/>
    <property type="molecule type" value="Genomic_DNA"/>
</dbReference>
<dbReference type="Pfam" id="PF22458">
    <property type="entry name" value="RsmF-B_ferredox"/>
    <property type="match status" value="1"/>
</dbReference>
<evidence type="ECO:0000256" key="8">
    <source>
        <dbReference type="ARBA" id="ARBA00022679"/>
    </source>
</evidence>
<keyword evidence="10" id="KW-0694">RNA-binding</keyword>
<evidence type="ECO:0000256" key="2">
    <source>
        <dbReference type="ARBA" id="ARBA00004496"/>
    </source>
</evidence>
<keyword evidence="9" id="KW-0949">S-adenosyl-L-methionine</keyword>
<proteinExistence type="inferred from homology"/>
<reference evidence="15" key="1">
    <citation type="submission" date="2016-10" db="EMBL/GenBank/DDBJ databases">
        <authorList>
            <person name="de Groot N.N."/>
        </authorList>
    </citation>
    <scope>NUCLEOTIDE SEQUENCE</scope>
</reference>
<dbReference type="Gene3D" id="1.10.940.10">
    <property type="entry name" value="NusB-like"/>
    <property type="match status" value="1"/>
</dbReference>
<evidence type="ECO:0000256" key="3">
    <source>
        <dbReference type="ARBA" id="ARBA00007494"/>
    </source>
</evidence>
<evidence type="ECO:0000313" key="15">
    <source>
        <dbReference type="EMBL" id="SFV76589.1"/>
    </source>
</evidence>
<dbReference type="PANTHER" id="PTHR22807">
    <property type="entry name" value="NOP2 YEAST -RELATED NOL1/NOP2/FMU SUN DOMAIN-CONTAINING"/>
    <property type="match status" value="1"/>
</dbReference>
<feature type="domain" description="SAM-dependent MTase RsmB/NOP-type" evidence="14">
    <location>
        <begin position="152"/>
        <end position="419"/>
    </location>
</feature>
<dbReference type="InterPro" id="IPR023267">
    <property type="entry name" value="RCMT"/>
</dbReference>
<comment type="function">
    <text evidence="1">Specifically methylates the cytosine at position 967 (m5C967) of 16S rRNA.</text>
</comment>
<dbReference type="GO" id="GO:0006355">
    <property type="term" value="P:regulation of DNA-templated transcription"/>
    <property type="evidence" value="ECO:0007669"/>
    <property type="project" value="InterPro"/>
</dbReference>
<dbReference type="SUPFAM" id="SSF48013">
    <property type="entry name" value="NusB-like"/>
    <property type="match status" value="1"/>
</dbReference>
<comment type="similarity">
    <text evidence="3">Belongs to the class I-like SAM-binding methyltransferase superfamily. RsmB/NOP family.</text>
</comment>
<dbReference type="Pfam" id="PF01189">
    <property type="entry name" value="Methyltr_RsmB-F"/>
    <property type="match status" value="1"/>
</dbReference>
<dbReference type="InterPro" id="IPR006027">
    <property type="entry name" value="NusB_RsmB_TIM44"/>
</dbReference>
<dbReference type="GO" id="GO:0003723">
    <property type="term" value="F:RNA binding"/>
    <property type="evidence" value="ECO:0007669"/>
    <property type="project" value="UniProtKB-KW"/>
</dbReference>
<sequence>MATNNARLVALDAICSVVLDKKSLSAFAYPEQDDAFAKSMVFGTIRFYHQLNDIVTDLLEHSLKKEDLDIHCLMLLGAYQILHSNVASHASIFETVNVAVDLNKDWAKGLVNAILRQIDRNKDKLLAQTHYSHPTWMVKKIKQNYPSDFEQIFNQNNTQAPMTIRVHPKHSTQDYQQSLNQVAINSKLVEVAPQALVLDKPTSVYDLPDFETGSCYIQDASAQLSAPLLEPKDSDLILDACSAPGGKTTHLSELAPNAKIIALDSDETRLERVVQNAQRFNIHNIEIIQGNAQQQDWWNGKQFDKILLDAPCSATGVIRRHPDIKLLRKPKDITNLVALQAEILDNLWQMLKPGGILLYSTCSILKAENELQIADFLYSHDDASEIKIDLDWGMKTVIGKQQLPNNEFDGFYYAKIRKQPDAITA</sequence>
<dbReference type="PROSITE" id="PS01153">
    <property type="entry name" value="NOL1_NOP2_SUN"/>
    <property type="match status" value="1"/>
</dbReference>
<dbReference type="Gene3D" id="1.10.287.730">
    <property type="entry name" value="Helix hairpin bin"/>
    <property type="match status" value="1"/>
</dbReference>
<dbReference type="EC" id="2.1.1.176" evidence="4"/>